<feature type="signal peptide" evidence="3">
    <location>
        <begin position="1"/>
        <end position="22"/>
    </location>
</feature>
<dbReference type="OrthoDB" id="4318225at2"/>
<evidence type="ECO:0000313" key="6">
    <source>
        <dbReference type="Proteomes" id="UP000265962"/>
    </source>
</evidence>
<gene>
    <name evidence="5" type="ORF">PROPJV5_2206</name>
</gene>
<dbReference type="InterPro" id="IPR002035">
    <property type="entry name" value="VWF_A"/>
</dbReference>
<feature type="domain" description="VWFA" evidence="4">
    <location>
        <begin position="37"/>
        <end position="222"/>
    </location>
</feature>
<keyword evidence="2" id="KW-1133">Transmembrane helix</keyword>
<dbReference type="EMBL" id="OMOH01000010">
    <property type="protein sequence ID" value="SPF69245.1"/>
    <property type="molecule type" value="Genomic_DNA"/>
</dbReference>
<feature type="compositionally biased region" description="Polar residues" evidence="1">
    <location>
        <begin position="408"/>
        <end position="417"/>
    </location>
</feature>
<dbReference type="RefSeq" id="WP_119716341.1">
    <property type="nucleotide sequence ID" value="NZ_OMOH01000010.1"/>
</dbReference>
<dbReference type="SUPFAM" id="SSF53300">
    <property type="entry name" value="vWA-like"/>
    <property type="match status" value="1"/>
</dbReference>
<protein>
    <submittedName>
        <fullName evidence="5">von Willebrand factor type A domain</fullName>
    </submittedName>
</protein>
<dbReference type="Pfam" id="PF00092">
    <property type="entry name" value="VWA"/>
    <property type="match status" value="1"/>
</dbReference>
<reference evidence="6" key="1">
    <citation type="submission" date="2018-02" db="EMBL/GenBank/DDBJ databases">
        <authorList>
            <person name="Hornung B."/>
        </authorList>
    </citation>
    <scope>NUCLEOTIDE SEQUENCE [LARGE SCALE GENOMIC DNA]</scope>
</reference>
<evidence type="ECO:0000259" key="4">
    <source>
        <dbReference type="PROSITE" id="PS50234"/>
    </source>
</evidence>
<evidence type="ECO:0000256" key="2">
    <source>
        <dbReference type="SAM" id="Phobius"/>
    </source>
</evidence>
<dbReference type="Gene3D" id="3.40.50.410">
    <property type="entry name" value="von Willebrand factor, type A domain"/>
    <property type="match status" value="1"/>
</dbReference>
<name>A0A375I300_9ACTN</name>
<feature type="compositionally biased region" description="Low complexity" evidence="1">
    <location>
        <begin position="573"/>
        <end position="593"/>
    </location>
</feature>
<feature type="compositionally biased region" description="Polar residues" evidence="1">
    <location>
        <begin position="477"/>
        <end position="486"/>
    </location>
</feature>
<dbReference type="Proteomes" id="UP000265962">
    <property type="component" value="Unassembled WGS sequence"/>
</dbReference>
<keyword evidence="6" id="KW-1185">Reference proteome</keyword>
<dbReference type="AlphaFoldDB" id="A0A375I300"/>
<dbReference type="PROSITE" id="PS50234">
    <property type="entry name" value="VWFA"/>
    <property type="match status" value="1"/>
</dbReference>
<proteinExistence type="predicted"/>
<feature type="chain" id="PRO_5038491680" evidence="3">
    <location>
        <begin position="23"/>
        <end position="629"/>
    </location>
</feature>
<feature type="transmembrane region" description="Helical" evidence="2">
    <location>
        <begin position="602"/>
        <end position="624"/>
    </location>
</feature>
<keyword evidence="2" id="KW-0812">Transmembrane</keyword>
<feature type="region of interest" description="Disordered" evidence="1">
    <location>
        <begin position="387"/>
        <end position="417"/>
    </location>
</feature>
<keyword evidence="3" id="KW-0732">Signal</keyword>
<feature type="region of interest" description="Disordered" evidence="1">
    <location>
        <begin position="572"/>
        <end position="593"/>
    </location>
</feature>
<evidence type="ECO:0000256" key="1">
    <source>
        <dbReference type="SAM" id="MobiDB-lite"/>
    </source>
</evidence>
<organism evidence="5 6">
    <name type="scientific">Propionibacterium ruminifibrarum</name>
    <dbReference type="NCBI Taxonomy" id="1962131"/>
    <lineage>
        <taxon>Bacteria</taxon>
        <taxon>Bacillati</taxon>
        <taxon>Actinomycetota</taxon>
        <taxon>Actinomycetes</taxon>
        <taxon>Propionibacteriales</taxon>
        <taxon>Propionibacteriaceae</taxon>
        <taxon>Propionibacterium</taxon>
    </lineage>
</organism>
<feature type="region of interest" description="Disordered" evidence="1">
    <location>
        <begin position="470"/>
        <end position="497"/>
    </location>
</feature>
<evidence type="ECO:0000256" key="3">
    <source>
        <dbReference type="SAM" id="SignalP"/>
    </source>
</evidence>
<sequence>MNPRLRHPLVALTALAMIAAPAATTLPVAVADPGTTSMMLVLDASGSMAADDGTGTPKIDSARKSLTSLVNSLPTEAKVGMRVLGATVEGTEPMPDEACDDTQRVVDLAQNNQAELISAIGHYSPYGWTPIPKALEEAGKDLGNDGKRSIVLVSDGESTCGDPCPTAESLASSGVDLTIDVVGLSVDATTREQLQCIADKGKGKYYDADNTEDLTKALQQSTTDRDVRSFDYDGTAVTGTSNAGSAPELTPGYWKDTIPATGNESDTLTRYYVVKRSAKQTDISASVLVTSTAHEQELEYTKIMSTQLLTGNKTCTSGDSDYAGSTYPEPYYLSGAMATGHDYSDDCNDAEQLILKVDLENFDLSSDRTLQLKVGEWPRVGDVNEQASAAETADEGDFQDTTGKFGGSPTQITGGSSLASATGIEQNKLYQATIVPGEVQTFSVPVGWGQSVSSSVSVMPTGGEQGKKLDELDKSNNEPLMSTNIITGAGNKRDKSTCEVRSDGCTAEMSQLTRPATYDMESSSSSSQAGAYTVTVAMSDEEALAGSEFSYQLYVQTVGEILPAPNYQTYEESLTASPSPSGSSATASSSASGSSGSSRHSLLAAALGSVGVLLLAGGGVGIWYTRRHR</sequence>
<accession>A0A375I300</accession>
<dbReference type="InterPro" id="IPR036465">
    <property type="entry name" value="vWFA_dom_sf"/>
</dbReference>
<keyword evidence="2" id="KW-0472">Membrane</keyword>
<evidence type="ECO:0000313" key="5">
    <source>
        <dbReference type="EMBL" id="SPF69245.1"/>
    </source>
</evidence>
<dbReference type="SMART" id="SM00327">
    <property type="entry name" value="VWA"/>
    <property type="match status" value="1"/>
</dbReference>